<keyword evidence="3" id="KW-1185">Reference proteome</keyword>
<dbReference type="WBParaSite" id="GPUH_0002273001-mRNA-1">
    <property type="protein sequence ID" value="GPUH_0002273001-mRNA-1"/>
    <property type="gene ID" value="GPUH_0002273001"/>
</dbReference>
<reference evidence="2 3" key="2">
    <citation type="submission" date="2018-11" db="EMBL/GenBank/DDBJ databases">
        <authorList>
            <consortium name="Pathogen Informatics"/>
        </authorList>
    </citation>
    <scope>NUCLEOTIDE SEQUENCE [LARGE SCALE GENOMIC DNA]</scope>
</reference>
<feature type="region of interest" description="Disordered" evidence="1">
    <location>
        <begin position="1"/>
        <end position="59"/>
    </location>
</feature>
<name>A0A183EP12_9BILA</name>
<evidence type="ECO:0000256" key="1">
    <source>
        <dbReference type="SAM" id="MobiDB-lite"/>
    </source>
</evidence>
<feature type="compositionally biased region" description="Acidic residues" evidence="1">
    <location>
        <begin position="1"/>
        <end position="11"/>
    </location>
</feature>
<proteinExistence type="predicted"/>
<evidence type="ECO:0000313" key="3">
    <source>
        <dbReference type="Proteomes" id="UP000271098"/>
    </source>
</evidence>
<dbReference type="EMBL" id="UYRT01095742">
    <property type="protein sequence ID" value="VDN40415.1"/>
    <property type="molecule type" value="Genomic_DNA"/>
</dbReference>
<dbReference type="Proteomes" id="UP000271098">
    <property type="component" value="Unassembled WGS sequence"/>
</dbReference>
<reference evidence="4" key="1">
    <citation type="submission" date="2016-06" db="UniProtKB">
        <authorList>
            <consortium name="WormBaseParasite"/>
        </authorList>
    </citation>
    <scope>IDENTIFICATION</scope>
</reference>
<protein>
    <submittedName>
        <fullName evidence="4">BUB1 N-terminal domain-containing protein</fullName>
    </submittedName>
</protein>
<organism evidence="4">
    <name type="scientific">Gongylonema pulchrum</name>
    <dbReference type="NCBI Taxonomy" id="637853"/>
    <lineage>
        <taxon>Eukaryota</taxon>
        <taxon>Metazoa</taxon>
        <taxon>Ecdysozoa</taxon>
        <taxon>Nematoda</taxon>
        <taxon>Chromadorea</taxon>
        <taxon>Rhabditida</taxon>
        <taxon>Spirurina</taxon>
        <taxon>Spiruromorpha</taxon>
        <taxon>Spiruroidea</taxon>
        <taxon>Gongylonematidae</taxon>
        <taxon>Gongylonema</taxon>
    </lineage>
</organism>
<sequence>MHAEPVTEETMEDKASTVQEPEPGPRKTSGTMEEALTQDAVSSNGTSRNENPGQGTKLVKEETMVRRATAAKEQNIEPSSAFLDICQEIDPEMDQKFIAKAWKQYDMVRKQCVLEGKQDGWYGCALYMAQWQGAPLEREAQKKYPLSMLIRICKIR</sequence>
<evidence type="ECO:0000313" key="4">
    <source>
        <dbReference type="WBParaSite" id="GPUH_0002273001-mRNA-1"/>
    </source>
</evidence>
<evidence type="ECO:0000313" key="2">
    <source>
        <dbReference type="EMBL" id="VDN40415.1"/>
    </source>
</evidence>
<accession>A0A183EP12</accession>
<feature type="compositionally biased region" description="Polar residues" evidence="1">
    <location>
        <begin position="39"/>
        <end position="54"/>
    </location>
</feature>
<gene>
    <name evidence="2" type="ORF">GPUH_LOCUS22703</name>
</gene>
<dbReference type="AlphaFoldDB" id="A0A183EP12"/>
<dbReference type="OrthoDB" id="10530130at2759"/>